<dbReference type="InterPro" id="IPR000276">
    <property type="entry name" value="GPCR_Rhodpsn"/>
</dbReference>
<feature type="transmembrane region" description="Helical" evidence="11">
    <location>
        <begin position="103"/>
        <end position="123"/>
    </location>
</feature>
<evidence type="ECO:0000256" key="8">
    <source>
        <dbReference type="ARBA" id="ARBA00023224"/>
    </source>
</evidence>
<dbReference type="SUPFAM" id="SSF81321">
    <property type="entry name" value="Family A G protein-coupled receptor-like"/>
    <property type="match status" value="1"/>
</dbReference>
<dbReference type="PANTHER" id="PTHR24248">
    <property type="entry name" value="ADRENERGIC RECEPTOR-RELATED G-PROTEIN COUPLED RECEPTOR"/>
    <property type="match status" value="1"/>
</dbReference>
<feature type="compositionally biased region" description="Basic and acidic residues" evidence="10">
    <location>
        <begin position="253"/>
        <end position="269"/>
    </location>
</feature>
<feature type="region of interest" description="Disordered" evidence="10">
    <location>
        <begin position="180"/>
        <end position="223"/>
    </location>
</feature>
<keyword evidence="5 9" id="KW-0297">G-protein coupled receptor</keyword>
<dbReference type="PROSITE" id="PS50262">
    <property type="entry name" value="G_PROTEIN_RECEP_F1_2"/>
    <property type="match status" value="1"/>
</dbReference>
<evidence type="ECO:0000256" key="6">
    <source>
        <dbReference type="ARBA" id="ARBA00023136"/>
    </source>
</evidence>
<name>A0A1S3H5Q6_LINAN</name>
<dbReference type="CDD" id="cd00637">
    <property type="entry name" value="7tm_classA_rhodopsin-like"/>
    <property type="match status" value="1"/>
</dbReference>
<feature type="transmembrane region" description="Helical" evidence="11">
    <location>
        <begin position="16"/>
        <end position="37"/>
    </location>
</feature>
<evidence type="ECO:0000256" key="10">
    <source>
        <dbReference type="SAM" id="MobiDB-lite"/>
    </source>
</evidence>
<keyword evidence="8 9" id="KW-0807">Transducer</keyword>
<feature type="transmembrane region" description="Helical" evidence="11">
    <location>
        <begin position="57"/>
        <end position="82"/>
    </location>
</feature>
<evidence type="ECO:0000256" key="11">
    <source>
        <dbReference type="SAM" id="Phobius"/>
    </source>
</evidence>
<dbReference type="KEGG" id="lak:106151914"/>
<organism evidence="13 14">
    <name type="scientific">Lingula anatina</name>
    <name type="common">Brachiopod</name>
    <name type="synonym">Lingula unguis</name>
    <dbReference type="NCBI Taxonomy" id="7574"/>
    <lineage>
        <taxon>Eukaryota</taxon>
        <taxon>Metazoa</taxon>
        <taxon>Spiralia</taxon>
        <taxon>Lophotrochozoa</taxon>
        <taxon>Brachiopoda</taxon>
        <taxon>Linguliformea</taxon>
        <taxon>Lingulata</taxon>
        <taxon>Lingulida</taxon>
        <taxon>Linguloidea</taxon>
        <taxon>Lingulidae</taxon>
        <taxon>Lingula</taxon>
    </lineage>
</organism>
<evidence type="ECO:0000256" key="4">
    <source>
        <dbReference type="ARBA" id="ARBA00022989"/>
    </source>
</evidence>
<dbReference type="GeneID" id="106151914"/>
<feature type="transmembrane region" description="Helical" evidence="11">
    <location>
        <begin position="147"/>
        <end position="170"/>
    </location>
</feature>
<keyword evidence="3 9" id="KW-0812">Transmembrane</keyword>
<feature type="compositionally biased region" description="Basic and acidic residues" evidence="10">
    <location>
        <begin position="190"/>
        <end position="208"/>
    </location>
</feature>
<keyword evidence="13" id="KW-1185">Reference proteome</keyword>
<keyword evidence="7 9" id="KW-0675">Receptor</keyword>
<evidence type="ECO:0000313" key="13">
    <source>
        <dbReference type="Proteomes" id="UP000085678"/>
    </source>
</evidence>
<dbReference type="GO" id="GO:0004930">
    <property type="term" value="F:G protein-coupled receptor activity"/>
    <property type="evidence" value="ECO:0007669"/>
    <property type="project" value="UniProtKB-KW"/>
</dbReference>
<evidence type="ECO:0000259" key="12">
    <source>
        <dbReference type="PROSITE" id="PS50262"/>
    </source>
</evidence>
<comment type="similarity">
    <text evidence="9">Belongs to the G-protein coupled receptor 1 family.</text>
</comment>
<evidence type="ECO:0000256" key="5">
    <source>
        <dbReference type="ARBA" id="ARBA00023040"/>
    </source>
</evidence>
<evidence type="ECO:0000256" key="1">
    <source>
        <dbReference type="ARBA" id="ARBA00004651"/>
    </source>
</evidence>
<accession>A0A1S3H5Q6</accession>
<evidence type="ECO:0000256" key="3">
    <source>
        <dbReference type="ARBA" id="ARBA00022692"/>
    </source>
</evidence>
<dbReference type="Proteomes" id="UP000085678">
    <property type="component" value="Unplaced"/>
</dbReference>
<feature type="region of interest" description="Disordered" evidence="10">
    <location>
        <begin position="251"/>
        <end position="278"/>
    </location>
</feature>
<reference evidence="14" key="1">
    <citation type="submission" date="2025-08" db="UniProtKB">
        <authorList>
            <consortium name="RefSeq"/>
        </authorList>
    </citation>
    <scope>IDENTIFICATION</scope>
    <source>
        <tissue evidence="14">Gonads</tissue>
    </source>
</reference>
<dbReference type="InterPro" id="IPR017452">
    <property type="entry name" value="GPCR_Rhodpsn_7TM"/>
</dbReference>
<dbReference type="AlphaFoldDB" id="A0A1S3H5Q6"/>
<evidence type="ECO:0000256" key="2">
    <source>
        <dbReference type="ARBA" id="ARBA00022475"/>
    </source>
</evidence>
<dbReference type="InParanoid" id="A0A1S3H5Q6"/>
<dbReference type="Gene3D" id="1.20.1070.10">
    <property type="entry name" value="Rhodopsin 7-helix transmembrane proteins"/>
    <property type="match status" value="1"/>
</dbReference>
<dbReference type="OrthoDB" id="6376512at2759"/>
<keyword evidence="4 11" id="KW-1133">Transmembrane helix</keyword>
<feature type="region of interest" description="Disordered" evidence="10">
    <location>
        <begin position="343"/>
        <end position="369"/>
    </location>
</feature>
<feature type="compositionally biased region" description="Polar residues" evidence="10">
    <location>
        <begin position="349"/>
        <end position="369"/>
    </location>
</feature>
<comment type="subcellular location">
    <subcellularLocation>
        <location evidence="1">Cell membrane</location>
        <topology evidence="1">Multi-pass membrane protein</topology>
    </subcellularLocation>
</comment>
<feature type="domain" description="G-protein coupled receptors family 1 profile" evidence="12">
    <location>
        <begin position="1"/>
        <end position="200"/>
    </location>
</feature>
<dbReference type="Pfam" id="PF00001">
    <property type="entry name" value="7tm_1"/>
    <property type="match status" value="1"/>
</dbReference>
<dbReference type="GO" id="GO:0005886">
    <property type="term" value="C:plasma membrane"/>
    <property type="evidence" value="ECO:0007669"/>
    <property type="project" value="UniProtKB-SubCell"/>
</dbReference>
<evidence type="ECO:0000313" key="14">
    <source>
        <dbReference type="RefSeq" id="XP_013380806.1"/>
    </source>
</evidence>
<dbReference type="PROSITE" id="PS00237">
    <property type="entry name" value="G_PROTEIN_RECEP_F1_1"/>
    <property type="match status" value="1"/>
</dbReference>
<keyword evidence="6 11" id="KW-0472">Membrane</keyword>
<gene>
    <name evidence="14" type="primary">LOC106151914</name>
</gene>
<evidence type="ECO:0000256" key="7">
    <source>
        <dbReference type="ARBA" id="ARBA00023170"/>
    </source>
</evidence>
<keyword evidence="2" id="KW-1003">Cell membrane</keyword>
<protein>
    <submittedName>
        <fullName evidence="14">Tyramine/octopamine receptor-like</fullName>
    </submittedName>
</protein>
<proteinExistence type="inferred from homology"/>
<dbReference type="RefSeq" id="XP_013380806.1">
    <property type="nucleotide sequence ID" value="XM_013525352.1"/>
</dbReference>
<dbReference type="PRINTS" id="PR00237">
    <property type="entry name" value="GPCRRHODOPSN"/>
</dbReference>
<evidence type="ECO:0000256" key="9">
    <source>
        <dbReference type="RuleBase" id="RU000688"/>
    </source>
</evidence>
<sequence length="471" mass="52666">MATFFKYREVRVPSNYAIVSLATVDFLTGVIASPYNIVSAYLVYNVPELNRLSEDRYFCLVKMFVCTILVGLSFLHQLFIAIERYVKICHYTTHVKYITRKRLILALVSVWLYAVVISSPPMFGWNSWEPNLECRGYKVQPDYSRSIVVPHLPICICVGSGLYIAIFRFYRNQRRKVKHYSSPVLKKPKSRDQKTQDKRTSIDDKGFDMEPIPGPSNYNTHVSQSNAGVTHLSQSHAVGDQGDFNTKISASAKNDKEGESSINKSEHWKGKGPGKHSTSIVMKTEKPNSAELVLDTAVASTADSHMTSLLTPVERRSLELTPARASSTPDRKLNGSLTLCARTEENTTSDHTSSTNMTSPLTALSDPTSAPQWRSSLIATSTPDVASSHHDLCRKHSASTMAWQTTPEKFTTEVETKRLRCAWNSGIAPVEMEQHKVEQLTQQLQSQPVKDNSEIKLAIMMAVVLSFGDKP</sequence>